<organism evidence="1 2">
    <name type="scientific">Verticillium longisporum</name>
    <name type="common">Verticillium dahliae var. longisporum</name>
    <dbReference type="NCBI Taxonomy" id="100787"/>
    <lineage>
        <taxon>Eukaryota</taxon>
        <taxon>Fungi</taxon>
        <taxon>Dikarya</taxon>
        <taxon>Ascomycota</taxon>
        <taxon>Pezizomycotina</taxon>
        <taxon>Sordariomycetes</taxon>
        <taxon>Hypocreomycetidae</taxon>
        <taxon>Glomerellales</taxon>
        <taxon>Plectosphaerellaceae</taxon>
        <taxon>Verticillium</taxon>
    </lineage>
</organism>
<protein>
    <submittedName>
        <fullName evidence="1">Uncharacterized protein</fullName>
    </submittedName>
</protein>
<proteinExistence type="predicted"/>
<name>A0A0G4L2I4_VERLO</name>
<evidence type="ECO:0000313" key="1">
    <source>
        <dbReference type="EMBL" id="CRK16224.1"/>
    </source>
</evidence>
<dbReference type="AlphaFoldDB" id="A0A0G4L2I4"/>
<dbReference type="EMBL" id="CVQI01006669">
    <property type="protein sequence ID" value="CRK16224.1"/>
    <property type="molecule type" value="Genomic_DNA"/>
</dbReference>
<gene>
    <name evidence="1" type="ORF">BN1723_010907</name>
</gene>
<dbReference type="Proteomes" id="UP000045706">
    <property type="component" value="Unassembled WGS sequence"/>
</dbReference>
<sequence length="666" mass="74601">MAIGRTTKRQVFTKSFPLLSGRGQSGAVTLSTLGSPLTFLIDCELHASRDAPRIQGGPIKGDYARYEMRCAANSQKEVAYSLYHQLLASFSAVVLVFVEDFSSTSEVTDLLIDWLRSAMNKSPPYSPKIVLVTEAGASLHLRDFLSRLVARTLSLLRLSDPLRAYTAAEIRDMIGSFLHLETMEAQAGTAFATSLSSLALRACRERHLSDIHFSALHWKTLVRDAMAQFTESPSLPLSLCQLARRANPLPDDLSEQLTRFLRATALEGMEQAEILASALSMNAYPPGMHGFPPAMVYSELYEDKVRRAVSDLVPARCDLAPQIRERFVALASHNLKVSVAFAAAHKAVLRRIFFALALFLEKWTLEDCKHHLRRLVRPKQSWIRSWNGTINFGKALKWELRDVRSVNQPALVIHTKRKLLSNAMAQSEADSTSLVELQRQYGRRCDCLVQYNGGPISRVLVKQMTNQLISSLFYVELAATPTFYRSPHACELALRCRLAPGAALFGLLLRLCRGEAHFLYRGDELEYKRIRVCEEKDLKAYQNWASYERSLQVQAVSPACKIDIQIDGDGIDKGQHNTSHYISNCPYRLEDLIRDQGLHRCFGSPDHRPVSGRPAMSTQARLGPHSAAPVDMEESSILQQLNALQCTFGQVMQSQQRFQDGLTTES</sequence>
<evidence type="ECO:0000313" key="2">
    <source>
        <dbReference type="Proteomes" id="UP000045706"/>
    </source>
</evidence>
<accession>A0A0G4L2I4</accession>
<reference evidence="2" key="1">
    <citation type="submission" date="2015-05" db="EMBL/GenBank/DDBJ databases">
        <authorList>
            <person name="Fogelqvist Johan"/>
        </authorList>
    </citation>
    <scope>NUCLEOTIDE SEQUENCE [LARGE SCALE GENOMIC DNA]</scope>
</reference>